<name>A0AAP1GAA0_9BURK</name>
<dbReference type="Gene3D" id="3.40.50.720">
    <property type="entry name" value="NAD(P)-binding Rossmann-like Domain"/>
    <property type="match status" value="1"/>
</dbReference>
<dbReference type="PANTHER" id="PTHR43162:SF1">
    <property type="entry name" value="PRESTALK A DIFFERENTIATION PROTEIN A"/>
    <property type="match status" value="1"/>
</dbReference>
<dbReference type="PANTHER" id="PTHR43162">
    <property type="match status" value="1"/>
</dbReference>
<evidence type="ECO:0000313" key="2">
    <source>
        <dbReference type="EMBL" id="KVA05765.1"/>
    </source>
</evidence>
<dbReference type="Gene3D" id="3.90.25.10">
    <property type="entry name" value="UDP-galactose 4-epimerase, domain 1"/>
    <property type="match status" value="1"/>
</dbReference>
<dbReference type="Pfam" id="PF05368">
    <property type="entry name" value="NmrA"/>
    <property type="match status" value="1"/>
</dbReference>
<comment type="caution">
    <text evidence="2">The sequence shown here is derived from an EMBL/GenBank/DDBJ whole genome shotgun (WGS) entry which is preliminary data.</text>
</comment>
<reference evidence="2 3" key="1">
    <citation type="submission" date="2015-11" db="EMBL/GenBank/DDBJ databases">
        <title>Expanding the genomic diversity of Burkholderia species for the development of highly accurate diagnostics.</title>
        <authorList>
            <person name="Sahl J."/>
            <person name="Keim P."/>
            <person name="Wagner D."/>
        </authorList>
    </citation>
    <scope>NUCLEOTIDE SEQUENCE [LARGE SCALE GENOMIC DNA]</scope>
    <source>
        <strain evidence="2 3">RF32-BP12</strain>
    </source>
</reference>
<feature type="domain" description="NmrA-like" evidence="1">
    <location>
        <begin position="3"/>
        <end position="236"/>
    </location>
</feature>
<dbReference type="EMBL" id="LOTQ01000028">
    <property type="protein sequence ID" value="KVA05765.1"/>
    <property type="molecule type" value="Genomic_DNA"/>
</dbReference>
<proteinExistence type="predicted"/>
<dbReference type="Proteomes" id="UP000056450">
    <property type="component" value="Unassembled WGS sequence"/>
</dbReference>
<accession>A0AAP1GAA0</accession>
<sequence length="288" mass="31451">MYAITGITGKVGGALARELLAAGQPVRAVVRDTTRAAVLAERGCEIATAFMDDAASLADAFTGAAGVFILLPPVFDPEPGFPEARKVIEAVSVALLKARPERVVCLSTIGAQADEPNLLTQLTLMEQALREMPMPVTFLRPGWFMENAAWDVASARDDGAIASYLQPLDKPVPMVATADVGRVAAELLQQTWHGVRVVELEGPRRVSPDELARAFSRVLGRHVRAEVVDRRTWETLFRAQGMKHPAPRMRMLDGFNEGWIDFESRPDEILRGRVALDSVLSELVSRTV</sequence>
<evidence type="ECO:0000259" key="1">
    <source>
        <dbReference type="Pfam" id="PF05368"/>
    </source>
</evidence>
<organism evidence="2 3">
    <name type="scientific">Burkholderia latens</name>
    <dbReference type="NCBI Taxonomy" id="488446"/>
    <lineage>
        <taxon>Bacteria</taxon>
        <taxon>Pseudomonadati</taxon>
        <taxon>Pseudomonadota</taxon>
        <taxon>Betaproteobacteria</taxon>
        <taxon>Burkholderiales</taxon>
        <taxon>Burkholderiaceae</taxon>
        <taxon>Burkholderia</taxon>
        <taxon>Burkholderia cepacia complex</taxon>
    </lineage>
</organism>
<dbReference type="RefSeq" id="WP_059546200.1">
    <property type="nucleotide sequence ID" value="NZ_LOTQ01000028.1"/>
</dbReference>
<dbReference type="AlphaFoldDB" id="A0AAP1GAA0"/>
<dbReference type="InterPro" id="IPR036291">
    <property type="entry name" value="NAD(P)-bd_dom_sf"/>
</dbReference>
<gene>
    <name evidence="2" type="ORF">WI41_17665</name>
</gene>
<dbReference type="InterPro" id="IPR051604">
    <property type="entry name" value="Ergot_Alk_Oxidoreductase"/>
</dbReference>
<evidence type="ECO:0000313" key="3">
    <source>
        <dbReference type="Proteomes" id="UP000056450"/>
    </source>
</evidence>
<protein>
    <submittedName>
        <fullName evidence="2">NmrA family transcriptional regulator</fullName>
    </submittedName>
</protein>
<dbReference type="SUPFAM" id="SSF51735">
    <property type="entry name" value="NAD(P)-binding Rossmann-fold domains"/>
    <property type="match status" value="1"/>
</dbReference>
<dbReference type="InterPro" id="IPR008030">
    <property type="entry name" value="NmrA-like"/>
</dbReference>